<feature type="transmembrane region" description="Helical" evidence="6">
    <location>
        <begin position="6"/>
        <end position="30"/>
    </location>
</feature>
<feature type="transmembrane region" description="Helical" evidence="6">
    <location>
        <begin position="114"/>
        <end position="138"/>
    </location>
</feature>
<dbReference type="PIRSF" id="PIRSF006324">
    <property type="entry name" value="LeuE"/>
    <property type="match status" value="1"/>
</dbReference>
<comment type="caution">
    <text evidence="7">The sequence shown here is derived from an EMBL/GenBank/DDBJ whole genome shotgun (WGS) entry which is preliminary data.</text>
</comment>
<gene>
    <name evidence="7" type="ORF">KAJ83_18555</name>
</gene>
<dbReference type="RefSeq" id="WP_210683621.1">
    <property type="nucleotide sequence ID" value="NZ_JAGMWN010000014.1"/>
</dbReference>
<evidence type="ECO:0000256" key="2">
    <source>
        <dbReference type="ARBA" id="ARBA00022475"/>
    </source>
</evidence>
<dbReference type="GO" id="GO:0015171">
    <property type="term" value="F:amino acid transmembrane transporter activity"/>
    <property type="evidence" value="ECO:0007669"/>
    <property type="project" value="TreeGrafter"/>
</dbReference>
<keyword evidence="5 6" id="KW-0472">Membrane</keyword>
<feature type="transmembrane region" description="Helical" evidence="6">
    <location>
        <begin position="158"/>
        <end position="177"/>
    </location>
</feature>
<dbReference type="Proteomes" id="UP000672602">
    <property type="component" value="Unassembled WGS sequence"/>
</dbReference>
<keyword evidence="2" id="KW-1003">Cell membrane</keyword>
<keyword evidence="4 6" id="KW-1133">Transmembrane helix</keyword>
<keyword evidence="3 6" id="KW-0812">Transmembrane</keyword>
<evidence type="ECO:0000313" key="7">
    <source>
        <dbReference type="EMBL" id="MBP5859028.1"/>
    </source>
</evidence>
<dbReference type="GO" id="GO:0005886">
    <property type="term" value="C:plasma membrane"/>
    <property type="evidence" value="ECO:0007669"/>
    <property type="project" value="UniProtKB-SubCell"/>
</dbReference>
<evidence type="ECO:0000256" key="1">
    <source>
        <dbReference type="ARBA" id="ARBA00004651"/>
    </source>
</evidence>
<dbReference type="Pfam" id="PF01810">
    <property type="entry name" value="LysE"/>
    <property type="match status" value="1"/>
</dbReference>
<evidence type="ECO:0000256" key="3">
    <source>
        <dbReference type="ARBA" id="ARBA00022692"/>
    </source>
</evidence>
<keyword evidence="8" id="KW-1185">Reference proteome</keyword>
<dbReference type="EMBL" id="JAGMWN010000014">
    <property type="protein sequence ID" value="MBP5859028.1"/>
    <property type="molecule type" value="Genomic_DNA"/>
</dbReference>
<accession>A0A8J7SLC9</accession>
<feature type="transmembrane region" description="Helical" evidence="6">
    <location>
        <begin position="189"/>
        <end position="207"/>
    </location>
</feature>
<comment type="subcellular location">
    <subcellularLocation>
        <location evidence="1">Cell membrane</location>
        <topology evidence="1">Multi-pass membrane protein</topology>
    </subcellularLocation>
</comment>
<feature type="transmembrane region" description="Helical" evidence="6">
    <location>
        <begin position="42"/>
        <end position="70"/>
    </location>
</feature>
<name>A0A8J7SLC9_9PROT</name>
<evidence type="ECO:0000256" key="4">
    <source>
        <dbReference type="ARBA" id="ARBA00022989"/>
    </source>
</evidence>
<evidence type="ECO:0000256" key="6">
    <source>
        <dbReference type="SAM" id="Phobius"/>
    </source>
</evidence>
<dbReference type="AlphaFoldDB" id="A0A8J7SLC9"/>
<protein>
    <submittedName>
        <fullName evidence="7">LysE family translocator</fullName>
    </submittedName>
</protein>
<dbReference type="InterPro" id="IPR001123">
    <property type="entry name" value="LeuE-type"/>
</dbReference>
<dbReference type="PANTHER" id="PTHR30086">
    <property type="entry name" value="ARGININE EXPORTER PROTEIN ARGO"/>
    <property type="match status" value="1"/>
</dbReference>
<organism evidence="7 8">
    <name type="scientific">Marivibrio halodurans</name>
    <dbReference type="NCBI Taxonomy" id="2039722"/>
    <lineage>
        <taxon>Bacteria</taxon>
        <taxon>Pseudomonadati</taxon>
        <taxon>Pseudomonadota</taxon>
        <taxon>Alphaproteobacteria</taxon>
        <taxon>Rhodospirillales</taxon>
        <taxon>Rhodospirillaceae</taxon>
        <taxon>Marivibrio</taxon>
    </lineage>
</organism>
<proteinExistence type="predicted"/>
<evidence type="ECO:0000313" key="8">
    <source>
        <dbReference type="Proteomes" id="UP000672602"/>
    </source>
</evidence>
<feature type="transmembrane region" description="Helical" evidence="6">
    <location>
        <begin position="76"/>
        <end position="93"/>
    </location>
</feature>
<dbReference type="PANTHER" id="PTHR30086:SF20">
    <property type="entry name" value="ARGININE EXPORTER PROTEIN ARGO-RELATED"/>
    <property type="match status" value="1"/>
</dbReference>
<sequence>MPINPELFLAFCLASALLILVPGPVVTLVVATSLKSGTRTGLLAVVGASLGNAVLIIGAAVGITTVMAVLADLSYVVRYLGAAYLIWLGVREWRARAAPGDGDLPEGMKPRRAAAVIGQGFLIGVTNPKAILFYIAFFPQFLDNSLPATPQMLAMVPAFLLIAAILDGGYAVLAGRVRRHMVDPVMARIRHRITGTLLIGTGIALAFTRR</sequence>
<reference evidence="7" key="1">
    <citation type="submission" date="2021-04" db="EMBL/GenBank/DDBJ databases">
        <authorList>
            <person name="Zhang D.-C."/>
        </authorList>
    </citation>
    <scope>NUCLEOTIDE SEQUENCE</scope>
    <source>
        <strain evidence="7">CGMCC 1.15697</strain>
    </source>
</reference>
<evidence type="ECO:0000256" key="5">
    <source>
        <dbReference type="ARBA" id="ARBA00023136"/>
    </source>
</evidence>